<gene>
    <name evidence="2" type="ORF">GCM10011617_16500</name>
</gene>
<keyword evidence="3" id="KW-1185">Reference proteome</keyword>
<reference evidence="2" key="2">
    <citation type="submission" date="2020-09" db="EMBL/GenBank/DDBJ databases">
        <authorList>
            <person name="Sun Q."/>
            <person name="Kim S."/>
        </authorList>
    </citation>
    <scope>NUCLEOTIDE SEQUENCE</scope>
    <source>
        <strain evidence="2">KCTC 32422</strain>
    </source>
</reference>
<name>A0A918RHL2_9SPHN</name>
<dbReference type="AlphaFoldDB" id="A0A918RHL2"/>
<proteinExistence type="predicted"/>
<dbReference type="InterPro" id="IPR036390">
    <property type="entry name" value="WH_DNA-bd_sf"/>
</dbReference>
<accession>A0A918RHL2</accession>
<reference evidence="2" key="1">
    <citation type="journal article" date="2014" name="Int. J. Syst. Evol. Microbiol.">
        <title>Complete genome sequence of Corynebacterium casei LMG S-19264T (=DSM 44701T), isolated from a smear-ripened cheese.</title>
        <authorList>
            <consortium name="US DOE Joint Genome Institute (JGI-PGF)"/>
            <person name="Walter F."/>
            <person name="Albersmeier A."/>
            <person name="Kalinowski J."/>
            <person name="Ruckert C."/>
        </authorList>
    </citation>
    <scope>NUCLEOTIDE SEQUENCE</scope>
    <source>
        <strain evidence="2">KCTC 32422</strain>
    </source>
</reference>
<sequence length="212" mass="23235">MCVSVLCPDQRQASCVQVVLEIFVCNRLALGKDDYGIDAMNEPKSKAGKELRRIIRELESIARDCETHGDSGQGGHELLQPPVKSGESSAGYSDQVLAEKAAQIYTTRRQRDRRVGQGFFGEPAWDILLDLFIHHVQDKSVSVTSACLASASPPTTGLRWLGVLEQAGFVMRAPDPEDGRVTLVRLTDHGLQVLREILGNYVAAVHDARLIA</sequence>
<protein>
    <submittedName>
        <fullName evidence="2">Uncharacterized protein</fullName>
    </submittedName>
</protein>
<dbReference type="InterPro" id="IPR036388">
    <property type="entry name" value="WH-like_DNA-bd_sf"/>
</dbReference>
<dbReference type="SUPFAM" id="SSF46785">
    <property type="entry name" value="Winged helix' DNA-binding domain"/>
    <property type="match status" value="1"/>
</dbReference>
<dbReference type="Proteomes" id="UP000634139">
    <property type="component" value="Unassembled WGS sequence"/>
</dbReference>
<evidence type="ECO:0000313" key="3">
    <source>
        <dbReference type="Proteomes" id="UP000634139"/>
    </source>
</evidence>
<dbReference type="Gene3D" id="1.10.10.10">
    <property type="entry name" value="Winged helix-like DNA-binding domain superfamily/Winged helix DNA-binding domain"/>
    <property type="match status" value="1"/>
</dbReference>
<comment type="caution">
    <text evidence="2">The sequence shown here is derived from an EMBL/GenBank/DDBJ whole genome shotgun (WGS) entry which is preliminary data.</text>
</comment>
<dbReference type="EMBL" id="BMZD01000003">
    <property type="protein sequence ID" value="GGZ96613.1"/>
    <property type="molecule type" value="Genomic_DNA"/>
</dbReference>
<organism evidence="2 3">
    <name type="scientific">Novosphingobium arvoryzae</name>
    <dbReference type="NCBI Taxonomy" id="1256514"/>
    <lineage>
        <taxon>Bacteria</taxon>
        <taxon>Pseudomonadati</taxon>
        <taxon>Pseudomonadota</taxon>
        <taxon>Alphaproteobacteria</taxon>
        <taxon>Sphingomonadales</taxon>
        <taxon>Sphingomonadaceae</taxon>
        <taxon>Novosphingobium</taxon>
    </lineage>
</organism>
<evidence type="ECO:0000256" key="1">
    <source>
        <dbReference type="SAM" id="MobiDB-lite"/>
    </source>
</evidence>
<evidence type="ECO:0000313" key="2">
    <source>
        <dbReference type="EMBL" id="GGZ96613.1"/>
    </source>
</evidence>
<feature type="region of interest" description="Disordered" evidence="1">
    <location>
        <begin position="66"/>
        <end position="90"/>
    </location>
</feature>